<dbReference type="GO" id="GO:1990423">
    <property type="term" value="C:RZZ complex"/>
    <property type="evidence" value="ECO:0007669"/>
    <property type="project" value="TreeGrafter"/>
</dbReference>
<dbReference type="GO" id="GO:0031267">
    <property type="term" value="F:small GTPase binding"/>
    <property type="evidence" value="ECO:0007669"/>
    <property type="project" value="TreeGrafter"/>
</dbReference>
<dbReference type="GO" id="GO:0005737">
    <property type="term" value="C:cytoplasm"/>
    <property type="evidence" value="ECO:0007669"/>
    <property type="project" value="TreeGrafter"/>
</dbReference>
<feature type="chain" id="PRO_5018551790" description="RZZ complex subunit KNTC1/ROD C-terminal domain-containing protein" evidence="1">
    <location>
        <begin position="17"/>
        <end position="116"/>
    </location>
</feature>
<evidence type="ECO:0000313" key="4">
    <source>
        <dbReference type="Proteomes" id="UP000261600"/>
    </source>
</evidence>
<dbReference type="STRING" id="43700.ENSMALP00000017430"/>
<evidence type="ECO:0000313" key="3">
    <source>
        <dbReference type="Ensembl" id="ENSMALP00000017430.1"/>
    </source>
</evidence>
<name>A0A3Q3JL95_MONAL</name>
<sequence length="116" mass="13013">MVMIITVSCLFQGFLSVCNPVAILEQTEELMNTGELAGIPSQIRESVLTFISESRQHHRLLKTKHFEHLKQLIVSSGRPNQVKDLVDYLVSQNWYCLISSLIDNVSVKAAVIETGI</sequence>
<dbReference type="GO" id="GO:1903394">
    <property type="term" value="P:protein localization to kinetochore involved in kinetochore assembly"/>
    <property type="evidence" value="ECO:0007669"/>
    <property type="project" value="TreeGrafter"/>
</dbReference>
<dbReference type="GO" id="GO:0007094">
    <property type="term" value="P:mitotic spindle assembly checkpoint signaling"/>
    <property type="evidence" value="ECO:0007669"/>
    <property type="project" value="TreeGrafter"/>
</dbReference>
<dbReference type="Pfam" id="PF10493">
    <property type="entry name" value="Rod_C"/>
    <property type="match status" value="1"/>
</dbReference>
<dbReference type="PANTHER" id="PTHR15688">
    <property type="entry name" value="KINETOCHORE-ASSOCIATED PROTEIN 1"/>
    <property type="match status" value="1"/>
</dbReference>
<accession>A0A3Q3JL95</accession>
<dbReference type="InterPro" id="IPR052802">
    <property type="entry name" value="KNTC1"/>
</dbReference>
<dbReference type="Proteomes" id="UP000261600">
    <property type="component" value="Unplaced"/>
</dbReference>
<dbReference type="AlphaFoldDB" id="A0A3Q3JL95"/>
<feature type="domain" description="RZZ complex subunit KNTC1/ROD C-terminal" evidence="2">
    <location>
        <begin position="12"/>
        <end position="48"/>
    </location>
</feature>
<organism evidence="3 4">
    <name type="scientific">Monopterus albus</name>
    <name type="common">Swamp eel</name>
    <dbReference type="NCBI Taxonomy" id="43700"/>
    <lineage>
        <taxon>Eukaryota</taxon>
        <taxon>Metazoa</taxon>
        <taxon>Chordata</taxon>
        <taxon>Craniata</taxon>
        <taxon>Vertebrata</taxon>
        <taxon>Euteleostomi</taxon>
        <taxon>Actinopterygii</taxon>
        <taxon>Neopterygii</taxon>
        <taxon>Teleostei</taxon>
        <taxon>Neoteleostei</taxon>
        <taxon>Acanthomorphata</taxon>
        <taxon>Anabantaria</taxon>
        <taxon>Synbranchiformes</taxon>
        <taxon>Synbranchidae</taxon>
        <taxon>Monopterus</taxon>
    </lineage>
</organism>
<dbReference type="PANTHER" id="PTHR15688:SF1">
    <property type="entry name" value="KINETOCHORE-ASSOCIATED PROTEIN 1"/>
    <property type="match status" value="1"/>
</dbReference>
<reference evidence="3" key="2">
    <citation type="submission" date="2025-09" db="UniProtKB">
        <authorList>
            <consortium name="Ensembl"/>
        </authorList>
    </citation>
    <scope>IDENTIFICATION</scope>
</reference>
<proteinExistence type="predicted"/>
<keyword evidence="1" id="KW-0732">Signal</keyword>
<evidence type="ECO:0000259" key="2">
    <source>
        <dbReference type="Pfam" id="PF10493"/>
    </source>
</evidence>
<dbReference type="InterPro" id="IPR019527">
    <property type="entry name" value="RZZ-complex_KNTC1/ROD_C"/>
</dbReference>
<dbReference type="GO" id="GO:0000070">
    <property type="term" value="P:mitotic sister chromatid segregation"/>
    <property type="evidence" value="ECO:0007669"/>
    <property type="project" value="TreeGrafter"/>
</dbReference>
<feature type="signal peptide" evidence="1">
    <location>
        <begin position="1"/>
        <end position="16"/>
    </location>
</feature>
<dbReference type="GO" id="GO:0005828">
    <property type="term" value="C:kinetochore microtubule"/>
    <property type="evidence" value="ECO:0007669"/>
    <property type="project" value="TreeGrafter"/>
</dbReference>
<reference evidence="3" key="1">
    <citation type="submission" date="2025-08" db="UniProtKB">
        <authorList>
            <consortium name="Ensembl"/>
        </authorList>
    </citation>
    <scope>IDENTIFICATION</scope>
</reference>
<keyword evidence="4" id="KW-1185">Reference proteome</keyword>
<protein>
    <recommendedName>
        <fullName evidence="2">RZZ complex subunit KNTC1/ROD C-terminal domain-containing protein</fullName>
    </recommendedName>
</protein>
<dbReference type="Ensembl" id="ENSMALT00000017771.1">
    <property type="protein sequence ID" value="ENSMALP00000017430.1"/>
    <property type="gene ID" value="ENSMALG00000012168.1"/>
</dbReference>
<evidence type="ECO:0000256" key="1">
    <source>
        <dbReference type="SAM" id="SignalP"/>
    </source>
</evidence>